<organism evidence="3 4">
    <name type="scientific">Streptomyces chilikensis</name>
    <dbReference type="NCBI Taxonomy" id="1194079"/>
    <lineage>
        <taxon>Bacteria</taxon>
        <taxon>Bacillati</taxon>
        <taxon>Actinomycetota</taxon>
        <taxon>Actinomycetes</taxon>
        <taxon>Kitasatosporales</taxon>
        <taxon>Streptomycetaceae</taxon>
        <taxon>Streptomyces</taxon>
    </lineage>
</organism>
<keyword evidence="1" id="KW-0808">Transferase</keyword>
<evidence type="ECO:0000256" key="1">
    <source>
        <dbReference type="ARBA" id="ARBA00022679"/>
    </source>
</evidence>
<name>A0ABV3EKJ9_9ACTN</name>
<protein>
    <recommendedName>
        <fullName evidence="5">4'-phosphopantetheinyl transferase superfamily protein</fullName>
    </recommendedName>
</protein>
<dbReference type="EMBL" id="JBEZNA010000007">
    <property type="protein sequence ID" value="MEU9576671.1"/>
    <property type="molecule type" value="Genomic_DNA"/>
</dbReference>
<dbReference type="PANTHER" id="PTHR12215:SF10">
    <property type="entry name" value="L-AMINOADIPATE-SEMIALDEHYDE DEHYDROGENASE-PHOSPHOPANTETHEINYL TRANSFERASE"/>
    <property type="match status" value="1"/>
</dbReference>
<dbReference type="InterPro" id="IPR037143">
    <property type="entry name" value="4-PPantetheinyl_Trfase_dom_sf"/>
</dbReference>
<evidence type="ECO:0000313" key="3">
    <source>
        <dbReference type="EMBL" id="MEU9576671.1"/>
    </source>
</evidence>
<dbReference type="InterPro" id="IPR050559">
    <property type="entry name" value="P-Pant_transferase_sf"/>
</dbReference>
<accession>A0ABV3EKJ9</accession>
<gene>
    <name evidence="3" type="ORF">AB0D95_05225</name>
</gene>
<feature type="region of interest" description="Disordered" evidence="2">
    <location>
        <begin position="175"/>
        <end position="200"/>
    </location>
</feature>
<evidence type="ECO:0008006" key="5">
    <source>
        <dbReference type="Google" id="ProtNLM"/>
    </source>
</evidence>
<dbReference type="Proteomes" id="UP001551584">
    <property type="component" value="Unassembled WGS sequence"/>
</dbReference>
<evidence type="ECO:0000256" key="2">
    <source>
        <dbReference type="SAM" id="MobiDB-lite"/>
    </source>
</evidence>
<dbReference type="SUPFAM" id="SSF56214">
    <property type="entry name" value="4'-phosphopantetheinyl transferase"/>
    <property type="match status" value="2"/>
</dbReference>
<sequence>MRIQLPPTPRAPVLAPGEIHVWPVHLGRVPLDAVDAVLSPAERARAARIRRPAGRRRYRAAHVALRTLLADYLGVPPGLLRFSRRCPEPEVCGDCGGGRPVLAAGPWPHLEFSLSHSGSAALVGVVRAPGTVGVDLERVRDTFDWSRLPLVGAQERVTGFRTWTAIEAVGKAAGTGLRDPVSVGPPTGGPRRARRSGDPSDWYVHEVDCPEGYVGSVATRTADSLVRSFLWPPSGCGPGYEMG</sequence>
<proteinExistence type="predicted"/>
<reference evidence="3 4" key="1">
    <citation type="submission" date="2024-06" db="EMBL/GenBank/DDBJ databases">
        <title>The Natural Products Discovery Center: Release of the First 8490 Sequenced Strains for Exploring Actinobacteria Biosynthetic Diversity.</title>
        <authorList>
            <person name="Kalkreuter E."/>
            <person name="Kautsar S.A."/>
            <person name="Yang D."/>
            <person name="Bader C.D."/>
            <person name="Teijaro C.N."/>
            <person name="Fluegel L."/>
            <person name="Davis C.M."/>
            <person name="Simpson J.R."/>
            <person name="Lauterbach L."/>
            <person name="Steele A.D."/>
            <person name="Gui C."/>
            <person name="Meng S."/>
            <person name="Li G."/>
            <person name="Viehrig K."/>
            <person name="Ye F."/>
            <person name="Su P."/>
            <person name="Kiefer A.F."/>
            <person name="Nichols A."/>
            <person name="Cepeda A.J."/>
            <person name="Yan W."/>
            <person name="Fan B."/>
            <person name="Jiang Y."/>
            <person name="Adhikari A."/>
            <person name="Zheng C.-J."/>
            <person name="Schuster L."/>
            <person name="Cowan T.M."/>
            <person name="Smanski M.J."/>
            <person name="Chevrette M.G."/>
            <person name="De Carvalho L.P.S."/>
            <person name="Shen B."/>
        </authorList>
    </citation>
    <scope>NUCLEOTIDE SEQUENCE [LARGE SCALE GENOMIC DNA]</scope>
    <source>
        <strain evidence="3 4">NPDC048117</strain>
    </source>
</reference>
<dbReference type="RefSeq" id="WP_359269157.1">
    <property type="nucleotide sequence ID" value="NZ_JBEZNA010000007.1"/>
</dbReference>
<dbReference type="Gene3D" id="3.90.470.20">
    <property type="entry name" value="4'-phosphopantetheinyl transferase domain"/>
    <property type="match status" value="1"/>
</dbReference>
<evidence type="ECO:0000313" key="4">
    <source>
        <dbReference type="Proteomes" id="UP001551584"/>
    </source>
</evidence>
<dbReference type="PANTHER" id="PTHR12215">
    <property type="entry name" value="PHOSPHOPANTETHEINE TRANSFERASE"/>
    <property type="match status" value="1"/>
</dbReference>
<comment type="caution">
    <text evidence="3">The sequence shown here is derived from an EMBL/GenBank/DDBJ whole genome shotgun (WGS) entry which is preliminary data.</text>
</comment>
<keyword evidence="4" id="KW-1185">Reference proteome</keyword>